<dbReference type="Proteomes" id="UP000509327">
    <property type="component" value="Chromosome"/>
</dbReference>
<feature type="domain" description="Copper amine oxidase-like N-terminal" evidence="2">
    <location>
        <begin position="38"/>
        <end position="144"/>
    </location>
</feature>
<protein>
    <submittedName>
        <fullName evidence="3">Copper amine oxidase N-terminal domain-containing protein</fullName>
    </submittedName>
</protein>
<proteinExistence type="predicted"/>
<keyword evidence="1" id="KW-0732">Signal</keyword>
<evidence type="ECO:0000313" key="4">
    <source>
        <dbReference type="Proteomes" id="UP000509327"/>
    </source>
</evidence>
<feature type="chain" id="PRO_5047073643" evidence="1">
    <location>
        <begin position="28"/>
        <end position="317"/>
    </location>
</feature>
<name>A0ABX6Q856_PAEBA</name>
<evidence type="ECO:0000313" key="3">
    <source>
        <dbReference type="EMBL" id="QKS58161.1"/>
    </source>
</evidence>
<dbReference type="InterPro" id="IPR012854">
    <property type="entry name" value="Cu_amine_oxidase-like_N"/>
</dbReference>
<accession>A0ABX6Q856</accession>
<dbReference type="RefSeq" id="WP_174812206.1">
    <property type="nucleotide sequence ID" value="NZ_CP054614.1"/>
</dbReference>
<dbReference type="SUPFAM" id="SSF55383">
    <property type="entry name" value="Copper amine oxidase, domain N"/>
    <property type="match status" value="1"/>
</dbReference>
<keyword evidence="4" id="KW-1185">Reference proteome</keyword>
<dbReference type="Pfam" id="PF07833">
    <property type="entry name" value="Cu_amine_oxidN1"/>
    <property type="match status" value="1"/>
</dbReference>
<gene>
    <name evidence="3" type="ORF">HUB98_19180</name>
</gene>
<feature type="signal peptide" evidence="1">
    <location>
        <begin position="1"/>
        <end position="27"/>
    </location>
</feature>
<dbReference type="Gene3D" id="3.30.457.10">
    <property type="entry name" value="Copper amine oxidase-like, N-terminal domain"/>
    <property type="match status" value="1"/>
</dbReference>
<reference evidence="3 4" key="1">
    <citation type="submission" date="2020-06" db="EMBL/GenBank/DDBJ databases">
        <title>Complete genome of Paenibacillus barcinonensis KACC11450.</title>
        <authorList>
            <person name="Kim M."/>
            <person name="Park Y.-J."/>
            <person name="Shin J.-H."/>
        </authorList>
    </citation>
    <scope>NUCLEOTIDE SEQUENCE [LARGE SCALE GENOMIC DNA]</scope>
    <source>
        <strain evidence="3 4">KACC11450</strain>
    </source>
</reference>
<sequence length="317" mass="35306">MKKLILAVLAGALSVSLMGSGVKSASAAGSPKQVEVLLNTIKMKFPDAKPFQDAQGSVMVPIRFVSEALGAKVTYSKEGKVSKVGVYSKDHKVDMTIGQTSALVDGQKKDYGTQIMLKQNRTFVPLRLVSEGLGEKVEWDKIGRWVWIGNKNFRSTDDKEFKLTKLSDFKAYTKSDNVFRDMADEMYSGVKIIKETDLPIQLGDSQVVYSIDIVKSSITKDDQVQIRSNHRGNPIAFLIKNNYAKSRGVLDPAFINNGDKTGMNYYPVVSQSDKFQNGEYVQSYTGWMNFKITQADYILLMDGDLDKYAVAIVNPFK</sequence>
<organism evidence="3 4">
    <name type="scientific">Paenibacillus barcinonensis</name>
    <dbReference type="NCBI Taxonomy" id="198119"/>
    <lineage>
        <taxon>Bacteria</taxon>
        <taxon>Bacillati</taxon>
        <taxon>Bacillota</taxon>
        <taxon>Bacilli</taxon>
        <taxon>Bacillales</taxon>
        <taxon>Paenibacillaceae</taxon>
        <taxon>Paenibacillus</taxon>
    </lineage>
</organism>
<evidence type="ECO:0000259" key="2">
    <source>
        <dbReference type="Pfam" id="PF07833"/>
    </source>
</evidence>
<dbReference type="EMBL" id="CP054614">
    <property type="protein sequence ID" value="QKS58161.1"/>
    <property type="molecule type" value="Genomic_DNA"/>
</dbReference>
<dbReference type="InterPro" id="IPR036582">
    <property type="entry name" value="Mao_N_sf"/>
</dbReference>
<evidence type="ECO:0000256" key="1">
    <source>
        <dbReference type="SAM" id="SignalP"/>
    </source>
</evidence>